<evidence type="ECO:0000313" key="1">
    <source>
        <dbReference type="EMBL" id="KAF0255904.1"/>
    </source>
</evidence>
<protein>
    <submittedName>
        <fullName evidence="1">Uncharacterized protein</fullName>
    </submittedName>
</protein>
<dbReference type="Proteomes" id="UP000442695">
    <property type="component" value="Unassembled WGS sequence"/>
</dbReference>
<name>A0A7V8J5N4_PSEPU</name>
<comment type="caution">
    <text evidence="1">The sequence shown here is derived from an EMBL/GenBank/DDBJ whole genome shotgun (WGS) entry which is preliminary data.</text>
</comment>
<proteinExistence type="predicted"/>
<dbReference type="RefSeq" id="WP_156858480.1">
    <property type="nucleotide sequence ID" value="NZ_WOWR01000004.1"/>
</dbReference>
<reference evidence="1 2" key="1">
    <citation type="submission" date="2019-12" db="EMBL/GenBank/DDBJ databases">
        <authorList>
            <person name="Woiski C."/>
        </authorList>
    </citation>
    <scope>NUCLEOTIDE SEQUENCE [LARGE SCALE GENOMIC DNA]</scope>
    <source>
        <strain evidence="1 2">BOE100</strain>
    </source>
</reference>
<dbReference type="EMBL" id="WOWR01000004">
    <property type="protein sequence ID" value="KAF0255904.1"/>
    <property type="molecule type" value="Genomic_DNA"/>
</dbReference>
<dbReference type="AlphaFoldDB" id="A0A7V8J5N4"/>
<organism evidence="1 2">
    <name type="scientific">Pseudomonas putida</name>
    <name type="common">Arthrobacter siderocapsulatus</name>
    <dbReference type="NCBI Taxonomy" id="303"/>
    <lineage>
        <taxon>Bacteria</taxon>
        <taxon>Pseudomonadati</taxon>
        <taxon>Pseudomonadota</taxon>
        <taxon>Gammaproteobacteria</taxon>
        <taxon>Pseudomonadales</taxon>
        <taxon>Pseudomonadaceae</taxon>
        <taxon>Pseudomonas</taxon>
    </lineage>
</organism>
<accession>A0A7V8J5N4</accession>
<sequence length="140" mass="16016">MNPAFHTETHRVARKRHICTECHGYIEPGDRYEYVSGLWEGDVSTYKTCVHCEAARDFYVNDLNSTDFRESEWGAFCYGDVCCDLQEAANDMPSGSGLKFRAYRHVVGMRRRGNAAREERNAALMLVCQQRDAAPLERAQ</sequence>
<evidence type="ECO:0000313" key="2">
    <source>
        <dbReference type="Proteomes" id="UP000442695"/>
    </source>
</evidence>
<gene>
    <name evidence="1" type="ORF">GN299_05355</name>
</gene>